<protein>
    <submittedName>
        <fullName evidence="2">Unnamed protein product</fullName>
    </submittedName>
</protein>
<keyword evidence="3" id="KW-1185">Reference proteome</keyword>
<dbReference type="AlphaFoldDB" id="A0A9W6YC13"/>
<proteinExistence type="predicted"/>
<evidence type="ECO:0000313" key="2">
    <source>
        <dbReference type="EMBL" id="GMF59766.1"/>
    </source>
</evidence>
<name>A0A9W6YC13_9STRA</name>
<dbReference type="Proteomes" id="UP001165121">
    <property type="component" value="Unassembled WGS sequence"/>
</dbReference>
<feature type="region of interest" description="Disordered" evidence="1">
    <location>
        <begin position="118"/>
        <end position="154"/>
    </location>
</feature>
<evidence type="ECO:0000313" key="3">
    <source>
        <dbReference type="Proteomes" id="UP001165121"/>
    </source>
</evidence>
<dbReference type="EMBL" id="BSXT01005109">
    <property type="protein sequence ID" value="GMF59766.1"/>
    <property type="molecule type" value="Genomic_DNA"/>
</dbReference>
<sequence length="154" mass="17016">MTGRGWCGTCAPRTKLCGFWTASLVGVALAPLNLVAELLELEALSYLEVLVSLEAGELAEVVLVQVEHCSTELNPSLVMDPEVLKDGRIARRKSRYGSATLQDPSDPYYGHFKELSDVVNDEPPSVRPPDRGVHHESDMDRAPSVIPQYNDHFR</sequence>
<evidence type="ECO:0000256" key="1">
    <source>
        <dbReference type="SAM" id="MobiDB-lite"/>
    </source>
</evidence>
<comment type="caution">
    <text evidence="2">The sequence shown here is derived from an EMBL/GenBank/DDBJ whole genome shotgun (WGS) entry which is preliminary data.</text>
</comment>
<reference evidence="2" key="1">
    <citation type="submission" date="2023-04" db="EMBL/GenBank/DDBJ databases">
        <title>Phytophthora fragariaefolia NBRC 109709.</title>
        <authorList>
            <person name="Ichikawa N."/>
            <person name="Sato H."/>
            <person name="Tonouchi N."/>
        </authorList>
    </citation>
    <scope>NUCLEOTIDE SEQUENCE</scope>
    <source>
        <strain evidence="2">NBRC 109709</strain>
    </source>
</reference>
<accession>A0A9W6YC13</accession>
<gene>
    <name evidence="2" type="ORF">Pfra01_002589200</name>
</gene>
<feature type="compositionally biased region" description="Basic and acidic residues" evidence="1">
    <location>
        <begin position="128"/>
        <end position="141"/>
    </location>
</feature>
<organism evidence="2 3">
    <name type="scientific">Phytophthora fragariaefolia</name>
    <dbReference type="NCBI Taxonomy" id="1490495"/>
    <lineage>
        <taxon>Eukaryota</taxon>
        <taxon>Sar</taxon>
        <taxon>Stramenopiles</taxon>
        <taxon>Oomycota</taxon>
        <taxon>Peronosporomycetes</taxon>
        <taxon>Peronosporales</taxon>
        <taxon>Peronosporaceae</taxon>
        <taxon>Phytophthora</taxon>
    </lineage>
</organism>